<sequence length="819" mass="92163">MPPRRDKAEASAPRKRALVSCDRCKLRRARCIRDNTDETCADCRLAGVQCESKLPRKQRVYGSVETLSLRYRALEALVKGLFPEENVQDTNVLFTLAAARNIAMPDIDDHTPADIFHNSTQRPLPSQPARLPDHTQSTLPVHQLRPSPLSVDHSIRSISPSSRASTSKHNPFAESQPTNRQAEDMIQTRHGVPHYFGPSSSFRLARTIRNLSARCKAVQATQSPRLHETDSSSSDAASRAPGVLQTTSTNPSDEEYTLPDQRRPRSPTRAQRRRSRTKTKTFGGKDSSDAASRPETFADFLPSRSLADALVSAYFDHVHSFLPLFNRSIFQYQLEGTYARQSDAISERRDTGWLVCLSLVFAFGCEQLQEHDPEQASILRVKYLDIAKSHLRIVFTSTSLVSIQALVLLNLHYHTLGQKSTCWLLVGLAARMAITLGMHRGGSNSDFDAIERNTRRQVFWSVYVCEKILCSILGRPTVIDDVEMKMRVPDTSMLEEQGMSADFLNLGFELTQLSYRIRQRAYFDPITAEERSPTLQVAVNLLRECDDFYARVPRYFLPDLTFPAPPGQKVKILLLFVYYYHTRCIVSRDFLIIKVERDIAYMENRLPPISENWDTTFALSDDCVESAHQSLRCVLAGREFGMIGYSYVDLFFIFHSVLIVCADFLARPREQQISAKDQERRDTVRAMLDHVHAMKSLAPTYGTLKAIAMQFAGITGVYEEPVTPDNPPTQTPGQSTEEQSASGQDSAMSEIGTPDLEEDWFASATKNLGLDFSDLNQLSGGAHQVAQPGDIGFSRYAQPMANQVDDWTARTLRGMHNFD</sequence>
<dbReference type="Gene3D" id="4.10.240.10">
    <property type="entry name" value="Zn(2)-C6 fungal-type DNA-binding domain"/>
    <property type="match status" value="1"/>
</dbReference>
<keyword evidence="4" id="KW-0539">Nucleus</keyword>
<evidence type="ECO:0000256" key="4">
    <source>
        <dbReference type="ARBA" id="ARBA00023242"/>
    </source>
</evidence>
<dbReference type="SUPFAM" id="SSF57701">
    <property type="entry name" value="Zn2/Cys6 DNA-binding domain"/>
    <property type="match status" value="1"/>
</dbReference>
<dbReference type="CDD" id="cd12148">
    <property type="entry name" value="fungal_TF_MHR"/>
    <property type="match status" value="1"/>
</dbReference>
<dbReference type="VEuPathDB" id="FungiDB:JI435_007370"/>
<protein>
    <recommendedName>
        <fullName evidence="6">Zn(2)-C6 fungal-type domain-containing protein</fullName>
    </recommendedName>
</protein>
<dbReference type="InterPro" id="IPR007219">
    <property type="entry name" value="XnlR_reg_dom"/>
</dbReference>
<feature type="compositionally biased region" description="Low complexity" evidence="5">
    <location>
        <begin position="156"/>
        <end position="167"/>
    </location>
</feature>
<evidence type="ECO:0000256" key="1">
    <source>
        <dbReference type="ARBA" id="ARBA00022723"/>
    </source>
</evidence>
<feature type="domain" description="Zn(2)-C6 fungal-type" evidence="6">
    <location>
        <begin position="20"/>
        <end position="50"/>
    </location>
</feature>
<dbReference type="Proteomes" id="UP000663193">
    <property type="component" value="Chromosome 1"/>
</dbReference>
<gene>
    <name evidence="7" type="ORF">JI435_007370</name>
</gene>
<dbReference type="InterPro" id="IPR051127">
    <property type="entry name" value="Fungal_SecMet_Regulators"/>
</dbReference>
<dbReference type="PANTHER" id="PTHR47424">
    <property type="entry name" value="REGULATORY PROTEIN GAL4"/>
    <property type="match status" value="1"/>
</dbReference>
<proteinExistence type="predicted"/>
<dbReference type="GO" id="GO:0003677">
    <property type="term" value="F:DNA binding"/>
    <property type="evidence" value="ECO:0007669"/>
    <property type="project" value="InterPro"/>
</dbReference>
<organism evidence="7 8">
    <name type="scientific">Phaeosphaeria nodorum (strain SN15 / ATCC MYA-4574 / FGSC 10173)</name>
    <name type="common">Glume blotch fungus</name>
    <name type="synonym">Parastagonospora nodorum</name>
    <dbReference type="NCBI Taxonomy" id="321614"/>
    <lineage>
        <taxon>Eukaryota</taxon>
        <taxon>Fungi</taxon>
        <taxon>Dikarya</taxon>
        <taxon>Ascomycota</taxon>
        <taxon>Pezizomycotina</taxon>
        <taxon>Dothideomycetes</taxon>
        <taxon>Pleosporomycetidae</taxon>
        <taxon>Pleosporales</taxon>
        <taxon>Pleosporineae</taxon>
        <taxon>Phaeosphaeriaceae</taxon>
        <taxon>Parastagonospora</taxon>
    </lineage>
</organism>
<reference evidence="8" key="1">
    <citation type="journal article" date="2021" name="BMC Genomics">
        <title>Chromosome-level genome assembly and manually-curated proteome of model necrotroph Parastagonospora nodorum Sn15 reveals a genome-wide trove of candidate effector homologs, and redundancy of virulence-related functions within an accessory chromosome.</title>
        <authorList>
            <person name="Bertazzoni S."/>
            <person name="Jones D.A.B."/>
            <person name="Phan H.T."/>
            <person name="Tan K.-C."/>
            <person name="Hane J.K."/>
        </authorList>
    </citation>
    <scope>NUCLEOTIDE SEQUENCE [LARGE SCALE GENOMIC DNA]</scope>
    <source>
        <strain evidence="8">SN15 / ATCC MYA-4574 / FGSC 10173)</strain>
    </source>
</reference>
<evidence type="ECO:0000259" key="6">
    <source>
        <dbReference type="PROSITE" id="PS00463"/>
    </source>
</evidence>
<dbReference type="GO" id="GO:0008270">
    <property type="term" value="F:zinc ion binding"/>
    <property type="evidence" value="ECO:0007669"/>
    <property type="project" value="InterPro"/>
</dbReference>
<keyword evidence="2" id="KW-0805">Transcription regulation</keyword>
<dbReference type="GO" id="GO:0000981">
    <property type="term" value="F:DNA-binding transcription factor activity, RNA polymerase II-specific"/>
    <property type="evidence" value="ECO:0007669"/>
    <property type="project" value="InterPro"/>
</dbReference>
<dbReference type="PROSITE" id="PS00463">
    <property type="entry name" value="ZN2_CY6_FUNGAL_1"/>
    <property type="match status" value="1"/>
</dbReference>
<keyword evidence="3" id="KW-0804">Transcription</keyword>
<feature type="region of interest" description="Disordered" evidence="5">
    <location>
        <begin position="219"/>
        <end position="293"/>
    </location>
</feature>
<evidence type="ECO:0000256" key="2">
    <source>
        <dbReference type="ARBA" id="ARBA00023015"/>
    </source>
</evidence>
<accession>A0A7U2EUC4</accession>
<dbReference type="Pfam" id="PF04082">
    <property type="entry name" value="Fungal_trans"/>
    <property type="match status" value="1"/>
</dbReference>
<dbReference type="OrthoDB" id="3364175at2759"/>
<dbReference type="AlphaFoldDB" id="A0A7U2EUC4"/>
<feature type="compositionally biased region" description="Basic residues" evidence="5">
    <location>
        <begin position="264"/>
        <end position="279"/>
    </location>
</feature>
<dbReference type="GO" id="GO:0006351">
    <property type="term" value="P:DNA-templated transcription"/>
    <property type="evidence" value="ECO:0007669"/>
    <property type="project" value="InterPro"/>
</dbReference>
<dbReference type="CDD" id="cd00067">
    <property type="entry name" value="GAL4"/>
    <property type="match status" value="1"/>
</dbReference>
<feature type="compositionally biased region" description="Polar residues" evidence="5">
    <location>
        <begin position="731"/>
        <end position="747"/>
    </location>
</feature>
<name>A0A7U2EUC4_PHANO</name>
<evidence type="ECO:0000313" key="7">
    <source>
        <dbReference type="EMBL" id="QRC91235.1"/>
    </source>
</evidence>
<keyword evidence="1" id="KW-0479">Metal-binding</keyword>
<dbReference type="SMART" id="SM00906">
    <property type="entry name" value="Fungal_trans"/>
    <property type="match status" value="1"/>
</dbReference>
<dbReference type="InterPro" id="IPR036864">
    <property type="entry name" value="Zn2-C6_fun-type_DNA-bd_sf"/>
</dbReference>
<feature type="region of interest" description="Disordered" evidence="5">
    <location>
        <begin position="113"/>
        <end position="180"/>
    </location>
</feature>
<dbReference type="PANTHER" id="PTHR47424:SF6">
    <property type="entry name" value="PROLINE UTILIZATION TRANS-ACTIVATOR"/>
    <property type="match status" value="1"/>
</dbReference>
<keyword evidence="8" id="KW-1185">Reference proteome</keyword>
<feature type="region of interest" description="Disordered" evidence="5">
    <location>
        <begin position="718"/>
        <end position="751"/>
    </location>
</feature>
<dbReference type="InterPro" id="IPR001138">
    <property type="entry name" value="Zn2Cys6_DnaBD"/>
</dbReference>
<evidence type="ECO:0000313" key="8">
    <source>
        <dbReference type="Proteomes" id="UP000663193"/>
    </source>
</evidence>
<evidence type="ECO:0000256" key="5">
    <source>
        <dbReference type="SAM" id="MobiDB-lite"/>
    </source>
</evidence>
<evidence type="ECO:0000256" key="3">
    <source>
        <dbReference type="ARBA" id="ARBA00023163"/>
    </source>
</evidence>
<dbReference type="EMBL" id="CP069023">
    <property type="protein sequence ID" value="QRC91235.1"/>
    <property type="molecule type" value="Genomic_DNA"/>
</dbReference>